<evidence type="ECO:0000313" key="23">
    <source>
        <dbReference type="Proteomes" id="UP000887565"/>
    </source>
</evidence>
<dbReference type="SMART" id="SM00175">
    <property type="entry name" value="RAB"/>
    <property type="match status" value="1"/>
</dbReference>
<reference evidence="24" key="1">
    <citation type="submission" date="2022-11" db="UniProtKB">
        <authorList>
            <consortium name="WormBaseParasite"/>
        </authorList>
    </citation>
    <scope>IDENTIFICATION</scope>
</reference>
<accession>A0A915HF74</accession>
<dbReference type="InterPro" id="IPR001806">
    <property type="entry name" value="Small_GTPase"/>
</dbReference>
<keyword evidence="16" id="KW-0636">Prenylation</keyword>
<evidence type="ECO:0000256" key="12">
    <source>
        <dbReference type="ARBA" id="ARBA00023163"/>
    </source>
</evidence>
<dbReference type="Gene3D" id="3.40.50.300">
    <property type="entry name" value="P-loop containing nucleotide triphosphate hydrolases"/>
    <property type="match status" value="1"/>
</dbReference>
<keyword evidence="6" id="KW-0863">Zinc-finger</keyword>
<keyword evidence="23" id="KW-1185">Reference proteome</keyword>
<dbReference type="PRINTS" id="PR00047">
    <property type="entry name" value="STROIDFINGER"/>
</dbReference>
<dbReference type="PROSITE" id="PS51420">
    <property type="entry name" value="RHO"/>
    <property type="match status" value="1"/>
</dbReference>
<feature type="domain" description="Nuclear receptor" evidence="22">
    <location>
        <begin position="223"/>
        <end position="298"/>
    </location>
</feature>
<dbReference type="GO" id="GO:0012505">
    <property type="term" value="C:endomembrane system"/>
    <property type="evidence" value="ECO:0007669"/>
    <property type="project" value="UniProtKB-SubCell"/>
</dbReference>
<evidence type="ECO:0000256" key="2">
    <source>
        <dbReference type="ARBA" id="ARBA00005993"/>
    </source>
</evidence>
<dbReference type="InterPro" id="IPR001628">
    <property type="entry name" value="Znf_hrmn_rcpt"/>
</dbReference>
<dbReference type="FunFam" id="3.40.50.300:FF:000067">
    <property type="entry name" value="ras-related protein RABA1f"/>
    <property type="match status" value="1"/>
</dbReference>
<keyword evidence="12" id="KW-0804">Transcription</keyword>
<dbReference type="PROSITE" id="PS00031">
    <property type="entry name" value="NUCLEAR_REC_DBD_1"/>
    <property type="match status" value="1"/>
</dbReference>
<evidence type="ECO:0000256" key="10">
    <source>
        <dbReference type="ARBA" id="ARBA00023134"/>
    </source>
</evidence>
<dbReference type="GO" id="GO:0031260">
    <property type="term" value="C:pseudopodium membrane"/>
    <property type="evidence" value="ECO:0007669"/>
    <property type="project" value="UniProtKB-SubCell"/>
</dbReference>
<evidence type="ECO:0000256" key="11">
    <source>
        <dbReference type="ARBA" id="ARBA00023136"/>
    </source>
</evidence>
<name>A0A915HF74_ROMCU</name>
<dbReference type="InterPro" id="IPR050209">
    <property type="entry name" value="Rab_GTPases_membrane_traffic"/>
</dbReference>
<sequence>MPKLDDEYDYLLKIVLVGDSGVGKTNLLSRYTRNEFSHGSKSTIGVEFAARTCQVDTCRLKAQIWDTAGQERYRAITYVYYRGALGALIVFDITKRDTFDNVTIWLQELKNHAEPNIVMMLVGNKSDLKSSRAVSTEEAQEFATQNEMLYLETSALNSSNVEQTFKNICVEIHKLLTNNSSKLPPMDPGNARLTATLTDKRSHFPNVVDPSPQTPSTAAGGANFLCQICSDRATGKHYGASSCDGCKGFFRRTIRKQQEYKCRFVENCVIDKDKRNTCRFCRFQKCVNAGMMRNGINIKDFSV</sequence>
<dbReference type="Pfam" id="PF00071">
    <property type="entry name" value="Ras"/>
    <property type="match status" value="1"/>
</dbReference>
<dbReference type="PROSITE" id="PS51419">
    <property type="entry name" value="RAB"/>
    <property type="match status" value="1"/>
</dbReference>
<evidence type="ECO:0000256" key="9">
    <source>
        <dbReference type="ARBA" id="ARBA00023125"/>
    </source>
</evidence>
<comment type="subcellular location">
    <subcellularLocation>
        <location evidence="17">Cell projection</location>
        <location evidence="17">Pseudopodium membrane</location>
    </subcellularLocation>
    <subcellularLocation>
        <location evidence="18">Endomembrane system</location>
        <topology evidence="18">Lipid-anchor</topology>
    </subcellularLocation>
    <subcellularLocation>
        <location evidence="1">Nucleus</location>
    </subcellularLocation>
</comment>
<dbReference type="SMART" id="SM00176">
    <property type="entry name" value="RAN"/>
    <property type="match status" value="1"/>
</dbReference>
<keyword evidence="15" id="KW-0449">Lipoprotein</keyword>
<dbReference type="GO" id="GO:0008270">
    <property type="term" value="F:zinc ion binding"/>
    <property type="evidence" value="ECO:0007669"/>
    <property type="project" value="UniProtKB-KW"/>
</dbReference>
<evidence type="ECO:0000256" key="13">
    <source>
        <dbReference type="ARBA" id="ARBA00023170"/>
    </source>
</evidence>
<evidence type="ECO:0000256" key="7">
    <source>
        <dbReference type="ARBA" id="ARBA00022833"/>
    </source>
</evidence>
<keyword evidence="9" id="KW-0238">DNA-binding</keyword>
<comment type="similarity">
    <text evidence="2">Belongs to the nuclear hormone receptor family.</text>
</comment>
<evidence type="ECO:0000259" key="22">
    <source>
        <dbReference type="PROSITE" id="PS51030"/>
    </source>
</evidence>
<dbReference type="CDD" id="cd06960">
    <property type="entry name" value="NR_DBD_HNF4A"/>
    <property type="match status" value="1"/>
</dbReference>
<evidence type="ECO:0000313" key="24">
    <source>
        <dbReference type="WBParaSite" id="nRc.2.0.1.t00257-RA"/>
    </source>
</evidence>
<keyword evidence="4" id="KW-0479">Metal-binding</keyword>
<evidence type="ECO:0000256" key="15">
    <source>
        <dbReference type="ARBA" id="ARBA00023288"/>
    </source>
</evidence>
<organism evidence="23 24">
    <name type="scientific">Romanomermis culicivorax</name>
    <name type="common">Nematode worm</name>
    <dbReference type="NCBI Taxonomy" id="13658"/>
    <lineage>
        <taxon>Eukaryota</taxon>
        <taxon>Metazoa</taxon>
        <taxon>Ecdysozoa</taxon>
        <taxon>Nematoda</taxon>
        <taxon>Enoplea</taxon>
        <taxon>Dorylaimia</taxon>
        <taxon>Mermithida</taxon>
        <taxon>Mermithoidea</taxon>
        <taxon>Mermithidae</taxon>
        <taxon>Romanomermis</taxon>
    </lineage>
</organism>
<evidence type="ECO:0000256" key="5">
    <source>
        <dbReference type="ARBA" id="ARBA00022741"/>
    </source>
</evidence>
<evidence type="ECO:0000256" key="18">
    <source>
        <dbReference type="ARBA" id="ARBA00037868"/>
    </source>
</evidence>
<dbReference type="WBParaSite" id="nRc.2.0.1.t00257-RA">
    <property type="protein sequence ID" value="nRc.2.0.1.t00257-RA"/>
    <property type="gene ID" value="nRc.2.0.1.g00257"/>
</dbReference>
<evidence type="ECO:0000256" key="17">
    <source>
        <dbReference type="ARBA" id="ARBA00037836"/>
    </source>
</evidence>
<dbReference type="SMART" id="SM00174">
    <property type="entry name" value="RHO"/>
    <property type="match status" value="1"/>
</dbReference>
<dbReference type="CDD" id="cd01868">
    <property type="entry name" value="Rab11_like"/>
    <property type="match status" value="1"/>
</dbReference>
<dbReference type="PANTHER" id="PTHR47979">
    <property type="entry name" value="DRAB11-RELATED"/>
    <property type="match status" value="1"/>
</dbReference>
<evidence type="ECO:0000256" key="6">
    <source>
        <dbReference type="ARBA" id="ARBA00022771"/>
    </source>
</evidence>
<dbReference type="GO" id="GO:0003924">
    <property type="term" value="F:GTPase activity"/>
    <property type="evidence" value="ECO:0007669"/>
    <property type="project" value="InterPro"/>
</dbReference>
<evidence type="ECO:0000256" key="16">
    <source>
        <dbReference type="ARBA" id="ARBA00023289"/>
    </source>
</evidence>
<keyword evidence="7" id="KW-0862">Zinc</keyword>
<proteinExistence type="inferred from homology"/>
<comment type="similarity">
    <text evidence="3">Belongs to the small GTPase superfamily. Rab family.</text>
</comment>
<dbReference type="SUPFAM" id="SSF57716">
    <property type="entry name" value="Glucocorticoid receptor-like (DNA-binding domain)"/>
    <property type="match status" value="1"/>
</dbReference>
<dbReference type="GO" id="GO:0003700">
    <property type="term" value="F:DNA-binding transcription factor activity"/>
    <property type="evidence" value="ECO:0007669"/>
    <property type="project" value="InterPro"/>
</dbReference>
<comment type="function">
    <text evidence="20">The small GTPases Rab are key regulators of intracellular membrane trafficking, from the formation of transport vesicles to their fusion with membranes. Rabs cycle between an inactive GDP-bound form and an active GTP-bound form that is able to recruit to membranes different set of downstream effectors directly responsible for vesicle formation, movement, tethering and fusion. RAB25 regulates epithelial cell differentiation, proliferation and survival, thereby playing key roles in tumorigenesis. Promotes invasive migration of cells in which it functions to localize and maintain integrin alpha-V/beta-1 at the tips of extending pseudopodia. Involved in the regulation of epithelial morphogenesis through the control of CLDN4 expression and localization at tight junctions. May selectively regulate the apical recycling pathway. Together with MYO5B regulates transcytosis.</text>
</comment>
<keyword evidence="10" id="KW-0342">GTP-binding</keyword>
<evidence type="ECO:0000256" key="1">
    <source>
        <dbReference type="ARBA" id="ARBA00004123"/>
    </source>
</evidence>
<dbReference type="NCBIfam" id="TIGR00231">
    <property type="entry name" value="small_GTP"/>
    <property type="match status" value="1"/>
</dbReference>
<evidence type="ECO:0000256" key="8">
    <source>
        <dbReference type="ARBA" id="ARBA00023015"/>
    </source>
</evidence>
<dbReference type="Gene3D" id="3.30.50.10">
    <property type="entry name" value="Erythroid Transcription Factor GATA-1, subunit A"/>
    <property type="match status" value="1"/>
</dbReference>
<keyword evidence="14" id="KW-0539">Nucleus</keyword>
<keyword evidence="8" id="KW-0805">Transcription regulation</keyword>
<evidence type="ECO:0000256" key="4">
    <source>
        <dbReference type="ARBA" id="ARBA00022723"/>
    </source>
</evidence>
<dbReference type="InterPro" id="IPR027417">
    <property type="entry name" value="P-loop_NTPase"/>
</dbReference>
<dbReference type="GO" id="GO:0000978">
    <property type="term" value="F:RNA polymerase II cis-regulatory region sequence-specific DNA binding"/>
    <property type="evidence" value="ECO:0007669"/>
    <property type="project" value="InterPro"/>
</dbReference>
<dbReference type="InterPro" id="IPR013088">
    <property type="entry name" value="Znf_NHR/GATA"/>
</dbReference>
<dbReference type="Pfam" id="PF00105">
    <property type="entry name" value="zf-C4"/>
    <property type="match status" value="1"/>
</dbReference>
<dbReference type="PRINTS" id="PR00449">
    <property type="entry name" value="RASTRNSFRMNG"/>
</dbReference>
<dbReference type="InterPro" id="IPR049636">
    <property type="entry name" value="HNF4-like_DBD"/>
</dbReference>
<dbReference type="Proteomes" id="UP000887565">
    <property type="component" value="Unplaced"/>
</dbReference>
<dbReference type="SMART" id="SM00399">
    <property type="entry name" value="ZnF_C4"/>
    <property type="match status" value="1"/>
</dbReference>
<evidence type="ECO:0000256" key="3">
    <source>
        <dbReference type="ARBA" id="ARBA00006270"/>
    </source>
</evidence>
<keyword evidence="13" id="KW-0675">Receptor</keyword>
<dbReference type="FunFam" id="3.30.50.10:FF:000030">
    <property type="entry name" value="Nuclear Hormone Receptor family"/>
    <property type="match status" value="1"/>
</dbReference>
<dbReference type="GO" id="GO:0005634">
    <property type="term" value="C:nucleus"/>
    <property type="evidence" value="ECO:0007669"/>
    <property type="project" value="UniProtKB-SubCell"/>
</dbReference>
<evidence type="ECO:0000256" key="14">
    <source>
        <dbReference type="ARBA" id="ARBA00023242"/>
    </source>
</evidence>
<keyword evidence="5" id="KW-0547">Nucleotide-binding</keyword>
<dbReference type="AlphaFoldDB" id="A0A915HF74"/>
<evidence type="ECO:0000256" key="19">
    <source>
        <dbReference type="ARBA" id="ARBA00039508"/>
    </source>
</evidence>
<comment type="subunit">
    <text evidence="21">Interacts (GTP-bound form) with RAB11FIP1, RAB11FIP2, RAB11FIP3 and RAB11FIP4. Interacts (via the hypervariable C-terminal region) with ITGB1 (via the cytoplasmic region); the interaction is GTP-dependent. Interacts with ITGAV. Associates with the integrin alpha-V/beta-1 heterodimer. Interacts with VPS33B.</text>
</comment>
<dbReference type="SMART" id="SM00173">
    <property type="entry name" value="RAS"/>
    <property type="match status" value="1"/>
</dbReference>
<dbReference type="PROSITE" id="PS51421">
    <property type="entry name" value="RAS"/>
    <property type="match status" value="1"/>
</dbReference>
<evidence type="ECO:0000256" key="21">
    <source>
        <dbReference type="ARBA" id="ARBA00064728"/>
    </source>
</evidence>
<keyword evidence="11" id="KW-0472">Membrane</keyword>
<dbReference type="GO" id="GO:0005525">
    <property type="term" value="F:GTP binding"/>
    <property type="evidence" value="ECO:0007669"/>
    <property type="project" value="UniProtKB-KW"/>
</dbReference>
<dbReference type="InterPro" id="IPR005225">
    <property type="entry name" value="Small_GTP-bd"/>
</dbReference>
<protein>
    <recommendedName>
        <fullName evidence="19">Ras-related protein Rab-25</fullName>
    </recommendedName>
</protein>
<evidence type="ECO:0000256" key="20">
    <source>
        <dbReference type="ARBA" id="ARBA00055320"/>
    </source>
</evidence>
<dbReference type="SUPFAM" id="SSF52540">
    <property type="entry name" value="P-loop containing nucleoside triphosphate hydrolases"/>
    <property type="match status" value="1"/>
</dbReference>
<dbReference type="PROSITE" id="PS51030">
    <property type="entry name" value="NUCLEAR_REC_DBD_2"/>
    <property type="match status" value="1"/>
</dbReference>